<keyword evidence="2" id="KW-1185">Reference proteome</keyword>
<accession>I4D482</accession>
<dbReference type="KEGG" id="dai:Desaci_1603"/>
<organism evidence="1 2">
    <name type="scientific">Desulfosporosinus acidiphilus (strain DSM 22704 / JCM 16185 / SJ4)</name>
    <dbReference type="NCBI Taxonomy" id="646529"/>
    <lineage>
        <taxon>Bacteria</taxon>
        <taxon>Bacillati</taxon>
        <taxon>Bacillota</taxon>
        <taxon>Clostridia</taxon>
        <taxon>Eubacteriales</taxon>
        <taxon>Desulfitobacteriaceae</taxon>
        <taxon>Desulfosporosinus</taxon>
    </lineage>
</organism>
<dbReference type="OrthoDB" id="47399at2"/>
<evidence type="ECO:0000313" key="2">
    <source>
        <dbReference type="Proteomes" id="UP000002892"/>
    </source>
</evidence>
<evidence type="ECO:0000313" key="1">
    <source>
        <dbReference type="EMBL" id="AFM40606.1"/>
    </source>
</evidence>
<protein>
    <submittedName>
        <fullName evidence="1">Uncharacterized protein</fullName>
    </submittedName>
</protein>
<gene>
    <name evidence="1" type="ordered locus">Desaci_1603</name>
</gene>
<dbReference type="RefSeq" id="WP_014826613.1">
    <property type="nucleotide sequence ID" value="NC_018068.1"/>
</dbReference>
<dbReference type="AlphaFoldDB" id="I4D482"/>
<proteinExistence type="predicted"/>
<sequence length="138" mass="16645">MPDYIHYGNDNILDQTQNFEYYFRHSIWYIQKDKFGVKPLFDVLEAYTAWIDSYIYDDSSVRKLKALRFLRGMDKRGLNIGYCAYWTKERGCIIEWEKRPVNCKEHRCREWLEEEEAKHTNSKTICLGVLNNQLEVCN</sequence>
<reference evidence="1 2" key="1">
    <citation type="journal article" date="2012" name="J. Bacteriol.">
        <title>Complete genome sequences of Desulfosporosinus orientis DSM765T, Desulfosporosinus youngiae DSM17734T, Desulfosporosinus meridiei DSM13257T, and Desulfosporosinus acidiphilus DSM22704T.</title>
        <authorList>
            <person name="Pester M."/>
            <person name="Brambilla E."/>
            <person name="Alazard D."/>
            <person name="Rattei T."/>
            <person name="Weinmaier T."/>
            <person name="Han J."/>
            <person name="Lucas S."/>
            <person name="Lapidus A."/>
            <person name="Cheng J.F."/>
            <person name="Goodwin L."/>
            <person name="Pitluck S."/>
            <person name="Peters L."/>
            <person name="Ovchinnikova G."/>
            <person name="Teshima H."/>
            <person name="Detter J.C."/>
            <person name="Han C.S."/>
            <person name="Tapia R."/>
            <person name="Land M.L."/>
            <person name="Hauser L."/>
            <person name="Kyrpides N.C."/>
            <person name="Ivanova N.N."/>
            <person name="Pagani I."/>
            <person name="Huntmann M."/>
            <person name="Wei C.L."/>
            <person name="Davenport K.W."/>
            <person name="Daligault H."/>
            <person name="Chain P.S."/>
            <person name="Chen A."/>
            <person name="Mavromatis K."/>
            <person name="Markowitz V."/>
            <person name="Szeto E."/>
            <person name="Mikhailova N."/>
            <person name="Pati A."/>
            <person name="Wagner M."/>
            <person name="Woyke T."/>
            <person name="Ollivier B."/>
            <person name="Klenk H.P."/>
            <person name="Spring S."/>
            <person name="Loy A."/>
        </authorList>
    </citation>
    <scope>NUCLEOTIDE SEQUENCE [LARGE SCALE GENOMIC DNA]</scope>
    <source>
        <strain evidence="2">DSM 22704 / JCM 16185 / SJ4</strain>
    </source>
</reference>
<dbReference type="EMBL" id="CP003639">
    <property type="protein sequence ID" value="AFM40606.1"/>
    <property type="molecule type" value="Genomic_DNA"/>
</dbReference>
<name>I4D482_DESAJ</name>
<dbReference type="HOGENOM" id="CLU_1851902_0_0_9"/>
<dbReference type="Proteomes" id="UP000002892">
    <property type="component" value="Chromosome"/>
</dbReference>